<dbReference type="InterPro" id="IPR008597">
    <property type="entry name" value="Invert_lysozyme"/>
</dbReference>
<keyword evidence="11" id="KW-1185">Reference proteome</keyword>
<comment type="caution">
    <text evidence="10">The sequence shown here is derived from an EMBL/GenBank/DDBJ whole genome shotgun (WGS) entry which is preliminary data.</text>
</comment>
<feature type="chain" id="PRO_5035313605" description="lysozyme" evidence="9">
    <location>
        <begin position="20"/>
        <end position="146"/>
    </location>
</feature>
<dbReference type="EMBL" id="JAHLQT010035566">
    <property type="protein sequence ID" value="KAG7158300.1"/>
    <property type="molecule type" value="Genomic_DNA"/>
</dbReference>
<dbReference type="PROSITE" id="PS51909">
    <property type="entry name" value="LYSOZYME_I"/>
    <property type="match status" value="1"/>
</dbReference>
<evidence type="ECO:0000313" key="10">
    <source>
        <dbReference type="EMBL" id="KAG7158300.1"/>
    </source>
</evidence>
<evidence type="ECO:0000313" key="11">
    <source>
        <dbReference type="Proteomes" id="UP000747542"/>
    </source>
</evidence>
<evidence type="ECO:0000256" key="9">
    <source>
        <dbReference type="SAM" id="SignalP"/>
    </source>
</evidence>
<protein>
    <recommendedName>
        <fullName evidence="2">lysozyme</fullName>
        <ecNumber evidence="2">3.2.1.17</ecNumber>
    </recommendedName>
</protein>
<dbReference type="CDD" id="cd16890">
    <property type="entry name" value="lyz_i"/>
    <property type="match status" value="1"/>
</dbReference>
<comment type="catalytic activity">
    <reaction evidence="1">
        <text>Hydrolysis of (1-&gt;4)-beta-linkages between N-acetylmuramic acid and N-acetyl-D-glucosamine residues in a peptidoglycan and between N-acetyl-D-glucosamine residues in chitodextrins.</text>
        <dbReference type="EC" id="3.2.1.17"/>
    </reaction>
</comment>
<reference evidence="10" key="1">
    <citation type="journal article" date="2021" name="Sci. Adv.">
        <title>The American lobster genome reveals insights on longevity, neural, and immune adaptations.</title>
        <authorList>
            <person name="Polinski J.M."/>
            <person name="Zimin A.V."/>
            <person name="Clark K.F."/>
            <person name="Kohn A.B."/>
            <person name="Sadowski N."/>
            <person name="Timp W."/>
            <person name="Ptitsyn A."/>
            <person name="Khanna P."/>
            <person name="Romanova D.Y."/>
            <person name="Williams P."/>
            <person name="Greenwood S.J."/>
            <person name="Moroz L.L."/>
            <person name="Walt D.R."/>
            <person name="Bodnar A.G."/>
        </authorList>
    </citation>
    <scope>NUCLEOTIDE SEQUENCE</scope>
    <source>
        <strain evidence="10">GMGI-L3</strain>
    </source>
</reference>
<evidence type="ECO:0000256" key="8">
    <source>
        <dbReference type="PIRSR" id="PIRSR608597-3"/>
    </source>
</evidence>
<feature type="signal peptide" evidence="9">
    <location>
        <begin position="1"/>
        <end position="19"/>
    </location>
</feature>
<dbReference type="Gene3D" id="1.10.530.10">
    <property type="match status" value="1"/>
</dbReference>
<feature type="disulfide bond" evidence="8">
    <location>
        <begin position="29"/>
        <end position="35"/>
    </location>
</feature>
<evidence type="ECO:0000256" key="3">
    <source>
        <dbReference type="ARBA" id="ARBA00022529"/>
    </source>
</evidence>
<gene>
    <name evidence="10" type="primary">ilys-3-L</name>
    <name evidence="10" type="ORF">Hamer_G008948</name>
</gene>
<dbReference type="Proteomes" id="UP000747542">
    <property type="component" value="Unassembled WGS sequence"/>
</dbReference>
<organism evidence="10 11">
    <name type="scientific">Homarus americanus</name>
    <name type="common">American lobster</name>
    <dbReference type="NCBI Taxonomy" id="6706"/>
    <lineage>
        <taxon>Eukaryota</taxon>
        <taxon>Metazoa</taxon>
        <taxon>Ecdysozoa</taxon>
        <taxon>Arthropoda</taxon>
        <taxon>Crustacea</taxon>
        <taxon>Multicrustacea</taxon>
        <taxon>Malacostraca</taxon>
        <taxon>Eumalacostraca</taxon>
        <taxon>Eucarida</taxon>
        <taxon>Decapoda</taxon>
        <taxon>Pleocyemata</taxon>
        <taxon>Astacidea</taxon>
        <taxon>Nephropoidea</taxon>
        <taxon>Nephropidae</taxon>
        <taxon>Homarus</taxon>
    </lineage>
</organism>
<name>A0A8J5MP03_HOMAM</name>
<dbReference type="EC" id="3.2.1.17" evidence="2"/>
<dbReference type="PANTHER" id="PTHR11195:SF13">
    <property type="entry name" value="INVERTEBRATE-TYPE LYSOZYME 2-RELATED"/>
    <property type="match status" value="1"/>
</dbReference>
<keyword evidence="9" id="KW-0732">Signal</keyword>
<accession>A0A8J5MP03</accession>
<keyword evidence="4" id="KW-0081">Bacteriolytic enzyme</keyword>
<keyword evidence="3" id="KW-0929">Antimicrobial</keyword>
<keyword evidence="6 8" id="KW-1015">Disulfide bond</keyword>
<dbReference type="Pfam" id="PF05497">
    <property type="entry name" value="Destabilase"/>
    <property type="match status" value="1"/>
</dbReference>
<evidence type="ECO:0000256" key="1">
    <source>
        <dbReference type="ARBA" id="ARBA00000632"/>
    </source>
</evidence>
<dbReference type="PANTHER" id="PTHR11195">
    <property type="entry name" value="DESTABILASE-RELATED"/>
    <property type="match status" value="1"/>
</dbReference>
<feature type="disulfide bond" evidence="8">
    <location>
        <begin position="24"/>
        <end position="110"/>
    </location>
</feature>
<dbReference type="GO" id="GO:0003796">
    <property type="term" value="F:lysozyme activity"/>
    <property type="evidence" value="ECO:0007669"/>
    <property type="project" value="UniProtKB-EC"/>
</dbReference>
<proteinExistence type="predicted"/>
<evidence type="ECO:0000256" key="2">
    <source>
        <dbReference type="ARBA" id="ARBA00012732"/>
    </source>
</evidence>
<dbReference type="AlphaFoldDB" id="A0A8J5MP03"/>
<dbReference type="GO" id="GO:0042742">
    <property type="term" value="P:defense response to bacterium"/>
    <property type="evidence" value="ECO:0007669"/>
    <property type="project" value="UniProtKB-KW"/>
</dbReference>
<evidence type="ECO:0000256" key="6">
    <source>
        <dbReference type="ARBA" id="ARBA00023157"/>
    </source>
</evidence>
<keyword evidence="5" id="KW-0378">Hydrolase</keyword>
<evidence type="ECO:0000256" key="4">
    <source>
        <dbReference type="ARBA" id="ARBA00022638"/>
    </source>
</evidence>
<feature type="disulfide bond" evidence="8">
    <location>
        <begin position="80"/>
        <end position="86"/>
    </location>
</feature>
<sequence length="146" mass="15767">MKTALVGVVAAIMVAIVHSQDANCLECICQASTGCNSNTACPDGVHCGPYLISWAYWSEAGNLTLPYDQIPAGQGVYDSCVRNPQCAVQTILGYMARYGKDCNGDNLVTCTDYVLLHKLGRNGCPGALSGDFGYKYEICRKHYNLQ</sequence>
<keyword evidence="7" id="KW-0326">Glycosidase</keyword>
<evidence type="ECO:0000256" key="7">
    <source>
        <dbReference type="ARBA" id="ARBA00023295"/>
    </source>
</evidence>
<evidence type="ECO:0000256" key="5">
    <source>
        <dbReference type="ARBA" id="ARBA00022801"/>
    </source>
</evidence>
<dbReference type="GO" id="GO:0031640">
    <property type="term" value="P:killing of cells of another organism"/>
    <property type="evidence" value="ECO:0007669"/>
    <property type="project" value="UniProtKB-KW"/>
</dbReference>